<protein>
    <recommendedName>
        <fullName evidence="2">BP74 N-terminal domain-containing protein</fullName>
    </recommendedName>
</protein>
<dbReference type="InterPro" id="IPR056422">
    <property type="entry name" value="BP74_N"/>
</dbReference>
<keyword evidence="1" id="KW-0732">Signal</keyword>
<reference evidence="3 4" key="1">
    <citation type="submission" date="2015-06" db="EMBL/GenBank/DDBJ databases">
        <title>Expansion of signal transduction pathways in fungi by whole-genome duplication.</title>
        <authorList>
            <consortium name="DOE Joint Genome Institute"/>
            <person name="Corrochano L.M."/>
            <person name="Kuo A."/>
            <person name="Marcet-Houben M."/>
            <person name="Polaino S."/>
            <person name="Salamov A."/>
            <person name="Villalobos J.M."/>
            <person name="Alvarez M.I."/>
            <person name="Avalos J."/>
            <person name="Benito E.P."/>
            <person name="Benoit I."/>
            <person name="Burger G."/>
            <person name="Camino L.P."/>
            <person name="Canovas D."/>
            <person name="Cerda-Olmedo E."/>
            <person name="Cheng J.-F."/>
            <person name="Dominguez A."/>
            <person name="Elias M."/>
            <person name="Eslava A.P."/>
            <person name="Glaser F."/>
            <person name="Grimwood J."/>
            <person name="Gutierrez G."/>
            <person name="Heitman J."/>
            <person name="Henrissat B."/>
            <person name="Iturriaga E.A."/>
            <person name="Lang B.F."/>
            <person name="Lavin J.L."/>
            <person name="Lee S."/>
            <person name="Li W."/>
            <person name="Lindquist E."/>
            <person name="Lopez-Garcia S."/>
            <person name="Luque E.M."/>
            <person name="Marcos A.T."/>
            <person name="Martin J."/>
            <person name="Mccluskey K."/>
            <person name="Medina H.R."/>
            <person name="Miralles-Duran A."/>
            <person name="Miyazaki A."/>
            <person name="Munoz-Torres E."/>
            <person name="Oguiza J.A."/>
            <person name="Ohm R."/>
            <person name="Olmedo M."/>
            <person name="Orejas M."/>
            <person name="Ortiz-Castellanos L."/>
            <person name="Pisabarro A.G."/>
            <person name="Rodriguez-Romero J."/>
            <person name="Ruiz-Herrera J."/>
            <person name="Ruiz-Vazquez R."/>
            <person name="Sanz C."/>
            <person name="Schackwitz W."/>
            <person name="Schmutz J."/>
            <person name="Shahriari M."/>
            <person name="Shelest E."/>
            <person name="Silva-Franco F."/>
            <person name="Soanes D."/>
            <person name="Syed K."/>
            <person name="Tagua V.G."/>
            <person name="Talbot N.J."/>
            <person name="Thon M."/>
            <person name="De Vries R.P."/>
            <person name="Wiebenga A."/>
            <person name="Yadav J.S."/>
            <person name="Braun E.L."/>
            <person name="Baker S."/>
            <person name="Garre V."/>
            <person name="Horwitz B."/>
            <person name="Torres-Martinez S."/>
            <person name="Idnurm A."/>
            <person name="Herrera-Estrella A."/>
            <person name="Gabaldon T."/>
            <person name="Grigoriev I.V."/>
        </authorList>
    </citation>
    <scope>NUCLEOTIDE SEQUENCE [LARGE SCALE GENOMIC DNA]</scope>
    <source>
        <strain evidence="3 4">CBS 277.49</strain>
    </source>
</reference>
<dbReference type="PANTHER" id="PTHR35883:SF1">
    <property type="entry name" value="CALMODULIN-BINDING PROTEIN CAM-BP15-RELATED"/>
    <property type="match status" value="1"/>
</dbReference>
<dbReference type="PANTHER" id="PTHR35883">
    <property type="entry name" value="CYCLIC AMP-INDUCIBLE PROTEIN BP74-RELATED"/>
    <property type="match status" value="1"/>
</dbReference>
<dbReference type="EMBL" id="AMYB01000002">
    <property type="protein sequence ID" value="OAD06418.1"/>
    <property type="molecule type" value="Genomic_DNA"/>
</dbReference>
<dbReference type="InterPro" id="IPR053344">
    <property type="entry name" value="cAMP-inducible_BP74-like"/>
</dbReference>
<accession>A0A168NL23</accession>
<name>A0A168NL23_MUCCL</name>
<gene>
    <name evidence="3" type="ORF">MUCCIDRAFT_160087</name>
</gene>
<organism evidence="3 4">
    <name type="scientific">Mucor lusitanicus CBS 277.49</name>
    <dbReference type="NCBI Taxonomy" id="747725"/>
    <lineage>
        <taxon>Eukaryota</taxon>
        <taxon>Fungi</taxon>
        <taxon>Fungi incertae sedis</taxon>
        <taxon>Mucoromycota</taxon>
        <taxon>Mucoromycotina</taxon>
        <taxon>Mucoromycetes</taxon>
        <taxon>Mucorales</taxon>
        <taxon>Mucorineae</taxon>
        <taxon>Mucoraceae</taxon>
        <taxon>Mucor</taxon>
    </lineage>
</organism>
<proteinExistence type="predicted"/>
<sequence>MFKLTLLSVAALAASVVSAETAYFALQTHEKSQDFVFQLTDDAKIAHARKILSGEETDRVHAMGRILKRRASYNPDWSFQLDPETITFFNYAIEVCDASVQYVEDNLDEVCGAFLPGCFYCPWTGQLTREIKPE</sequence>
<feature type="chain" id="PRO_5007899415" description="BP74 N-terminal domain-containing protein" evidence="1">
    <location>
        <begin position="20"/>
        <end position="134"/>
    </location>
</feature>
<dbReference type="Proteomes" id="UP000077051">
    <property type="component" value="Unassembled WGS sequence"/>
</dbReference>
<evidence type="ECO:0000259" key="2">
    <source>
        <dbReference type="Pfam" id="PF23621"/>
    </source>
</evidence>
<dbReference type="OrthoDB" id="2232403at2759"/>
<keyword evidence="4" id="KW-1185">Reference proteome</keyword>
<evidence type="ECO:0000256" key="1">
    <source>
        <dbReference type="SAM" id="SignalP"/>
    </source>
</evidence>
<dbReference type="VEuPathDB" id="FungiDB:MUCCIDRAFT_160087"/>
<evidence type="ECO:0000313" key="3">
    <source>
        <dbReference type="EMBL" id="OAD06418.1"/>
    </source>
</evidence>
<dbReference type="AlphaFoldDB" id="A0A168NL23"/>
<feature type="domain" description="BP74 N-terminal" evidence="2">
    <location>
        <begin position="20"/>
        <end position="133"/>
    </location>
</feature>
<comment type="caution">
    <text evidence="3">The sequence shown here is derived from an EMBL/GenBank/DDBJ whole genome shotgun (WGS) entry which is preliminary data.</text>
</comment>
<feature type="signal peptide" evidence="1">
    <location>
        <begin position="1"/>
        <end position="19"/>
    </location>
</feature>
<evidence type="ECO:0000313" key="4">
    <source>
        <dbReference type="Proteomes" id="UP000077051"/>
    </source>
</evidence>
<dbReference type="Pfam" id="PF23621">
    <property type="entry name" value="BP74_N"/>
    <property type="match status" value="1"/>
</dbReference>